<feature type="region of interest" description="Disordered" evidence="2">
    <location>
        <begin position="165"/>
        <end position="204"/>
    </location>
</feature>
<dbReference type="EMBL" id="CAUYUJ010015282">
    <property type="protein sequence ID" value="CAK0851961.1"/>
    <property type="molecule type" value="Genomic_DNA"/>
</dbReference>
<feature type="coiled-coil region" evidence="1">
    <location>
        <begin position="100"/>
        <end position="127"/>
    </location>
</feature>
<name>A0ABN9U355_9DINO</name>
<feature type="compositionally biased region" description="Basic residues" evidence="2">
    <location>
        <begin position="195"/>
        <end position="204"/>
    </location>
</feature>
<dbReference type="Proteomes" id="UP001189429">
    <property type="component" value="Unassembled WGS sequence"/>
</dbReference>
<keyword evidence="1" id="KW-0175">Coiled coil</keyword>
<sequence>MLALCDAGQAFARSLRRLGGGEGDWEVRQKAVERFDALRHASLGAHEAWKALAATLETERGALEARSALEEAARARGDALGEVALRTRAREAREAAVAEAEAFLRSAEESEERRARLRDQLKAAFGAAYLEVLRLRAEEEAAASSLASLREWCGAAEGEAFEEARARAASQAHGAAEALRAERRSPGRAEEACRARKRPRTSPP</sequence>
<comment type="caution">
    <text evidence="3">The sequence shown here is derived from an EMBL/GenBank/DDBJ whole genome shotgun (WGS) entry which is preliminary data.</text>
</comment>
<proteinExistence type="predicted"/>
<evidence type="ECO:0000313" key="3">
    <source>
        <dbReference type="EMBL" id="CAK0851961.1"/>
    </source>
</evidence>
<reference evidence="3" key="1">
    <citation type="submission" date="2023-10" db="EMBL/GenBank/DDBJ databases">
        <authorList>
            <person name="Chen Y."/>
            <person name="Shah S."/>
            <person name="Dougan E. K."/>
            <person name="Thang M."/>
            <person name="Chan C."/>
        </authorList>
    </citation>
    <scope>NUCLEOTIDE SEQUENCE [LARGE SCALE GENOMIC DNA]</scope>
</reference>
<gene>
    <name evidence="3" type="ORF">PCOR1329_LOCUS43950</name>
</gene>
<accession>A0ABN9U355</accession>
<evidence type="ECO:0000256" key="1">
    <source>
        <dbReference type="SAM" id="Coils"/>
    </source>
</evidence>
<feature type="compositionally biased region" description="Low complexity" evidence="2">
    <location>
        <begin position="167"/>
        <end position="178"/>
    </location>
</feature>
<keyword evidence="4" id="KW-1185">Reference proteome</keyword>
<feature type="compositionally biased region" description="Basic and acidic residues" evidence="2">
    <location>
        <begin position="179"/>
        <end position="194"/>
    </location>
</feature>
<organism evidence="3 4">
    <name type="scientific">Prorocentrum cordatum</name>
    <dbReference type="NCBI Taxonomy" id="2364126"/>
    <lineage>
        <taxon>Eukaryota</taxon>
        <taxon>Sar</taxon>
        <taxon>Alveolata</taxon>
        <taxon>Dinophyceae</taxon>
        <taxon>Prorocentrales</taxon>
        <taxon>Prorocentraceae</taxon>
        <taxon>Prorocentrum</taxon>
    </lineage>
</organism>
<protein>
    <submittedName>
        <fullName evidence="3">Uncharacterized protein</fullName>
    </submittedName>
</protein>
<evidence type="ECO:0000313" key="4">
    <source>
        <dbReference type="Proteomes" id="UP001189429"/>
    </source>
</evidence>
<evidence type="ECO:0000256" key="2">
    <source>
        <dbReference type="SAM" id="MobiDB-lite"/>
    </source>
</evidence>